<organism evidence="11 12">
    <name type="scientific">Ramularia collo-cygni</name>
    <dbReference type="NCBI Taxonomy" id="112498"/>
    <lineage>
        <taxon>Eukaryota</taxon>
        <taxon>Fungi</taxon>
        <taxon>Dikarya</taxon>
        <taxon>Ascomycota</taxon>
        <taxon>Pezizomycotina</taxon>
        <taxon>Dothideomycetes</taxon>
        <taxon>Dothideomycetidae</taxon>
        <taxon>Mycosphaerellales</taxon>
        <taxon>Mycosphaerellaceae</taxon>
        <taxon>Ramularia</taxon>
    </lineage>
</organism>
<dbReference type="OrthoDB" id="2274644at2759"/>
<dbReference type="GeneID" id="35596168"/>
<evidence type="ECO:0000256" key="7">
    <source>
        <dbReference type="ARBA" id="ARBA00022842"/>
    </source>
</evidence>
<dbReference type="EMBL" id="FJUY01000001">
    <property type="protein sequence ID" value="CZT14888.1"/>
    <property type="molecule type" value="Genomic_DNA"/>
</dbReference>
<comment type="cofactor">
    <cofactor evidence="2">
        <name>Mg(2+)</name>
        <dbReference type="ChEBI" id="CHEBI:18420"/>
    </cofactor>
</comment>
<dbReference type="Gene3D" id="3.30.460.10">
    <property type="entry name" value="Beta Polymerase, domain 2"/>
    <property type="match status" value="1"/>
</dbReference>
<dbReference type="SUPFAM" id="SSF81631">
    <property type="entry name" value="PAP/OAS1 substrate-binding domain"/>
    <property type="match status" value="1"/>
</dbReference>
<evidence type="ECO:0000256" key="5">
    <source>
        <dbReference type="ARBA" id="ARBA00022679"/>
    </source>
</evidence>
<evidence type="ECO:0000256" key="6">
    <source>
        <dbReference type="ARBA" id="ARBA00022723"/>
    </source>
</evidence>
<feature type="region of interest" description="Disordered" evidence="8">
    <location>
        <begin position="632"/>
        <end position="651"/>
    </location>
</feature>
<feature type="region of interest" description="Disordered" evidence="8">
    <location>
        <begin position="935"/>
        <end position="1035"/>
    </location>
</feature>
<dbReference type="GO" id="GO:0010605">
    <property type="term" value="P:negative regulation of macromolecule metabolic process"/>
    <property type="evidence" value="ECO:0007669"/>
    <property type="project" value="UniProtKB-ARBA"/>
</dbReference>
<gene>
    <name evidence="11" type="ORF">RCC_00827</name>
</gene>
<evidence type="ECO:0000313" key="11">
    <source>
        <dbReference type="EMBL" id="CZT14888.1"/>
    </source>
</evidence>
<dbReference type="GO" id="GO:0031123">
    <property type="term" value="P:RNA 3'-end processing"/>
    <property type="evidence" value="ECO:0007669"/>
    <property type="project" value="TreeGrafter"/>
</dbReference>
<dbReference type="Gene3D" id="1.10.1410.10">
    <property type="match status" value="1"/>
</dbReference>
<name>A0A2D3UNE1_9PEZI</name>
<feature type="compositionally biased region" description="Polar residues" evidence="8">
    <location>
        <begin position="884"/>
        <end position="896"/>
    </location>
</feature>
<reference evidence="11 12" key="1">
    <citation type="submission" date="2016-03" db="EMBL/GenBank/DDBJ databases">
        <authorList>
            <person name="Ploux O."/>
        </authorList>
    </citation>
    <scope>NUCLEOTIDE SEQUENCE [LARGE SCALE GENOMIC DNA]</scope>
    <source>
        <strain evidence="11 12">URUG2</strain>
    </source>
</reference>
<evidence type="ECO:0000313" key="12">
    <source>
        <dbReference type="Proteomes" id="UP000225277"/>
    </source>
</evidence>
<feature type="region of interest" description="Disordered" evidence="8">
    <location>
        <begin position="843"/>
        <end position="904"/>
    </location>
</feature>
<dbReference type="Pfam" id="PF03828">
    <property type="entry name" value="PAP_assoc"/>
    <property type="match status" value="1"/>
</dbReference>
<keyword evidence="5" id="KW-0808">Transferase</keyword>
<feature type="region of interest" description="Disordered" evidence="8">
    <location>
        <begin position="722"/>
        <end position="742"/>
    </location>
</feature>
<feature type="compositionally biased region" description="Basic residues" evidence="8">
    <location>
        <begin position="1002"/>
        <end position="1012"/>
    </location>
</feature>
<proteinExistence type="inferred from homology"/>
<feature type="region of interest" description="Disordered" evidence="8">
    <location>
        <begin position="399"/>
        <end position="468"/>
    </location>
</feature>
<feature type="compositionally biased region" description="Polar residues" evidence="8">
    <location>
        <begin position="641"/>
        <end position="650"/>
    </location>
</feature>
<feature type="domain" description="PAP-associated" evidence="9">
    <location>
        <begin position="292"/>
        <end position="351"/>
    </location>
</feature>
<evidence type="ECO:0000259" key="10">
    <source>
        <dbReference type="Pfam" id="PF22600"/>
    </source>
</evidence>
<protein>
    <recommendedName>
        <fullName evidence="4">polynucleotide adenylyltransferase</fullName>
        <ecNumber evidence="4">2.7.7.19</ecNumber>
    </recommendedName>
</protein>
<feature type="region of interest" description="Disordered" evidence="8">
    <location>
        <begin position="560"/>
        <end position="580"/>
    </location>
</feature>
<comment type="cofactor">
    <cofactor evidence="1">
        <name>Mn(2+)</name>
        <dbReference type="ChEBI" id="CHEBI:29035"/>
    </cofactor>
</comment>
<dbReference type="GO" id="GO:0046872">
    <property type="term" value="F:metal ion binding"/>
    <property type="evidence" value="ECO:0007669"/>
    <property type="project" value="UniProtKB-KW"/>
</dbReference>
<feature type="compositionally biased region" description="Polar residues" evidence="8">
    <location>
        <begin position="987"/>
        <end position="1000"/>
    </location>
</feature>
<dbReference type="InterPro" id="IPR043519">
    <property type="entry name" value="NT_sf"/>
</dbReference>
<comment type="similarity">
    <text evidence="3">Belongs to the DNA polymerase type-B-like family.</text>
</comment>
<dbReference type="Proteomes" id="UP000225277">
    <property type="component" value="Unassembled WGS sequence"/>
</dbReference>
<dbReference type="Pfam" id="PF22600">
    <property type="entry name" value="MTPAP-like_central"/>
    <property type="match status" value="1"/>
</dbReference>
<dbReference type="InterPro" id="IPR002058">
    <property type="entry name" value="PAP_assoc"/>
</dbReference>
<accession>A0A2D3UNE1</accession>
<dbReference type="STRING" id="112498.A0A2D3UNE1"/>
<feature type="compositionally biased region" description="Basic and acidic residues" evidence="8">
    <location>
        <begin position="952"/>
        <end position="969"/>
    </location>
</feature>
<keyword evidence="12" id="KW-1185">Reference proteome</keyword>
<dbReference type="SUPFAM" id="SSF81301">
    <property type="entry name" value="Nucleotidyltransferase"/>
    <property type="match status" value="1"/>
</dbReference>
<dbReference type="PANTHER" id="PTHR12271:SF113">
    <property type="entry name" value="POLY(A) RNA POLYMERASE CID11"/>
    <property type="match status" value="1"/>
</dbReference>
<dbReference type="GO" id="GO:1990817">
    <property type="term" value="F:poly(A) RNA polymerase activity"/>
    <property type="evidence" value="ECO:0007669"/>
    <property type="project" value="UniProtKB-EC"/>
</dbReference>
<evidence type="ECO:0000259" key="9">
    <source>
        <dbReference type="Pfam" id="PF03828"/>
    </source>
</evidence>
<evidence type="ECO:0000256" key="1">
    <source>
        <dbReference type="ARBA" id="ARBA00001936"/>
    </source>
</evidence>
<feature type="region of interest" description="Disordered" evidence="8">
    <location>
        <begin position="48"/>
        <end position="68"/>
    </location>
</feature>
<dbReference type="CDD" id="cd05402">
    <property type="entry name" value="NT_PAP_TUTase"/>
    <property type="match status" value="1"/>
</dbReference>
<keyword evidence="7" id="KW-0460">Magnesium</keyword>
<keyword evidence="6" id="KW-0479">Metal-binding</keyword>
<feature type="compositionally biased region" description="Basic and acidic residues" evidence="8">
    <location>
        <begin position="53"/>
        <end position="68"/>
    </location>
</feature>
<dbReference type="InterPro" id="IPR054708">
    <property type="entry name" value="MTPAP-like_central"/>
</dbReference>
<dbReference type="PANTHER" id="PTHR12271">
    <property type="entry name" value="POLY A POLYMERASE CID PAP -RELATED"/>
    <property type="match status" value="1"/>
</dbReference>
<evidence type="ECO:0000256" key="8">
    <source>
        <dbReference type="SAM" id="MobiDB-lite"/>
    </source>
</evidence>
<dbReference type="AlphaFoldDB" id="A0A2D3UNE1"/>
<feature type="domain" description="Poly(A) RNA polymerase mitochondrial-like central palm" evidence="10">
    <location>
        <begin position="69"/>
        <end position="201"/>
    </location>
</feature>
<dbReference type="RefSeq" id="XP_023621785.1">
    <property type="nucleotide sequence ID" value="XM_023766017.1"/>
</dbReference>
<evidence type="ECO:0000256" key="4">
    <source>
        <dbReference type="ARBA" id="ARBA00012388"/>
    </source>
</evidence>
<sequence>MQNHSPRSVVSEAVTTGNTIAAPPRFCKYETGDEIRRRRIPYLQEYAEALGPPRREPKATLDPQEQDKLSGDMRELYDRLLPSEESEERRAKLLVKLERILNDEWPGHDIRVNVFGSSGNLLSSTDSDVDVCITTSMKNLGSMHSLAQLLARHGMEKIVCRAAAKVPIVKYWDPDLKLHADLNVNNTLALQNTRMIKAYVQLDDRVRPLAKIIKYWTKRRILNDAAFGGTISSYTWICMIISFLQRRNPPILPSLQKIQDHRLQADSPFADDIEALKSSDTLKGYGSSNKESLGELLFQFFRHYGYEFVYPEYVVSVREGRTVRREEKGWEPSNHSKAESRNALCVEEPFTQGRNLGNSADDYAWHGIHSEIRRACDLLGDELMLSKCCEQYEFPPEEKVTFQKPARGPKPTLTRSASQSGRAHHEPGPARQSRKKGQHQQKDRVPGNRRASSGGSYANRIPPFSPPVGANPSDYFHVKGNLHEALYQQYQYLQLQQDALRNQLVHQQAAQAQVRSGESPRTRSYANGLASSRFGDAGPQTAPLLPGYLYHYPARYAPQPANASQSRAREGTNTNPSSPSLVAAVPALRRQVHRSSVTDGPASAGRSQSQPGRSLPHPLTMQQVAHPGWDVSGALGGQLQAPRTSSQAYQNGHPMLNLPLPPLPGGRPGNQPLENAMPKEYVGYYVGQSPQLPPQYGNLAQIPPPPMALNNPPFRQRRVTPDLVPPAMNGRHTSRSPSPLGDLHKFPSMSEISVTSPQLQQLQSPIAYEQRQPAPFSPSPDMDLGGPLIVNGSNRHVAPQQPAERVNGVMPGVGLRLSNEAPIPVNDVPLPVQPEEFPRMRAWAPHQSHESATSNGSGEVGDRRAASPRISPTSKPKPDLGITLSPNGTAPHSNGVNGHFHESTQLPAPLLSPVAELRTPSPTQSRSFDIQAARETTNNLTKAVKINNARQVTKENHAPPTESRHERKVSATNKAAPSRGNAVPNGTPVTTQQNQWQQAPSKKGHKKSKSHGGHNSPNRSGGQPLPVNESERKGG</sequence>
<evidence type="ECO:0000256" key="2">
    <source>
        <dbReference type="ARBA" id="ARBA00001946"/>
    </source>
</evidence>
<evidence type="ECO:0000256" key="3">
    <source>
        <dbReference type="ARBA" id="ARBA00008593"/>
    </source>
</evidence>
<feature type="region of interest" description="Disordered" evidence="8">
    <location>
        <begin position="592"/>
        <end position="620"/>
    </location>
</feature>
<dbReference type="EC" id="2.7.7.19" evidence="4"/>
<feature type="compositionally biased region" description="Polar residues" evidence="8">
    <location>
        <begin position="561"/>
        <end position="580"/>
    </location>
</feature>